<dbReference type="InterPro" id="IPR003752">
    <property type="entry name" value="DiS_bond_form_DsbB/BdbC"/>
</dbReference>
<dbReference type="RefSeq" id="WP_189571481.1">
    <property type="nucleotide sequence ID" value="NZ_BMXU01000001.1"/>
</dbReference>
<keyword evidence="3 5" id="KW-1133">Transmembrane helix</keyword>
<organism evidence="6 7">
    <name type="scientific">Parvularcula lutaonensis</name>
    <dbReference type="NCBI Taxonomy" id="491923"/>
    <lineage>
        <taxon>Bacteria</taxon>
        <taxon>Pseudomonadati</taxon>
        <taxon>Pseudomonadota</taxon>
        <taxon>Alphaproteobacteria</taxon>
        <taxon>Parvularculales</taxon>
        <taxon>Parvularculaceae</taxon>
        <taxon>Parvularcula</taxon>
    </lineage>
</organism>
<dbReference type="SUPFAM" id="SSF158442">
    <property type="entry name" value="DsbB-like"/>
    <property type="match status" value="1"/>
</dbReference>
<keyword evidence="2 5" id="KW-0812">Transmembrane</keyword>
<comment type="caution">
    <text evidence="6">The sequence shown here is derived from an EMBL/GenBank/DDBJ whole genome shotgun (WGS) entry which is preliminary data.</text>
</comment>
<comment type="subcellular location">
    <subcellularLocation>
        <location evidence="1">Membrane</location>
        <topology evidence="1">Multi-pass membrane protein</topology>
    </subcellularLocation>
</comment>
<dbReference type="Pfam" id="PF02600">
    <property type="entry name" value="DsbB"/>
    <property type="match status" value="1"/>
</dbReference>
<feature type="transmembrane region" description="Helical" evidence="5">
    <location>
        <begin position="153"/>
        <end position="172"/>
    </location>
</feature>
<accession>A0ABV7MD17</accession>
<proteinExistence type="predicted"/>
<evidence type="ECO:0000256" key="1">
    <source>
        <dbReference type="ARBA" id="ARBA00004141"/>
    </source>
</evidence>
<feature type="transmembrane region" description="Helical" evidence="5">
    <location>
        <begin position="12"/>
        <end position="32"/>
    </location>
</feature>
<name>A0ABV7MD17_9PROT</name>
<evidence type="ECO:0000256" key="5">
    <source>
        <dbReference type="SAM" id="Phobius"/>
    </source>
</evidence>
<keyword evidence="7" id="KW-1185">Reference proteome</keyword>
<evidence type="ECO:0000313" key="7">
    <source>
        <dbReference type="Proteomes" id="UP001595607"/>
    </source>
</evidence>
<dbReference type="Proteomes" id="UP001595607">
    <property type="component" value="Unassembled WGS sequence"/>
</dbReference>
<gene>
    <name evidence="6" type="ORF">ACFONP_08435</name>
</gene>
<dbReference type="EMBL" id="JBHRVA010000002">
    <property type="protein sequence ID" value="MFC3302757.1"/>
    <property type="molecule type" value="Genomic_DNA"/>
</dbReference>
<reference evidence="7" key="1">
    <citation type="journal article" date="2019" name="Int. J. Syst. Evol. Microbiol.">
        <title>The Global Catalogue of Microorganisms (GCM) 10K type strain sequencing project: providing services to taxonomists for standard genome sequencing and annotation.</title>
        <authorList>
            <consortium name="The Broad Institute Genomics Platform"/>
            <consortium name="The Broad Institute Genome Sequencing Center for Infectious Disease"/>
            <person name="Wu L."/>
            <person name="Ma J."/>
        </authorList>
    </citation>
    <scope>NUCLEOTIDE SEQUENCE [LARGE SCALE GENOMIC DNA]</scope>
    <source>
        <strain evidence="7">KCTC 22245</strain>
    </source>
</reference>
<keyword evidence="4 5" id="KW-0472">Membrane</keyword>
<evidence type="ECO:0000256" key="4">
    <source>
        <dbReference type="ARBA" id="ARBA00023136"/>
    </source>
</evidence>
<dbReference type="InterPro" id="IPR023380">
    <property type="entry name" value="DsbB-like_sf"/>
</dbReference>
<evidence type="ECO:0000313" key="6">
    <source>
        <dbReference type="EMBL" id="MFC3302757.1"/>
    </source>
</evidence>
<feature type="transmembrane region" description="Helical" evidence="5">
    <location>
        <begin position="52"/>
        <end position="68"/>
    </location>
</feature>
<evidence type="ECO:0000256" key="3">
    <source>
        <dbReference type="ARBA" id="ARBA00022989"/>
    </source>
</evidence>
<feature type="transmembrane region" description="Helical" evidence="5">
    <location>
        <begin position="75"/>
        <end position="97"/>
    </location>
</feature>
<evidence type="ECO:0000256" key="2">
    <source>
        <dbReference type="ARBA" id="ARBA00022692"/>
    </source>
</evidence>
<sequence>MTRGLERLSDPKIAIGVCAGVSFSLIAAAHAFERIAGLTPCLLCLDQREVHWAAIGVAILAIAVMMLARGGTRIFAAFLGAMVLLYLFSAGLAGYHAGVEWGFWPGPNECAGGGRNADLTNFVGSDLLSSLEEPAAGPSCSEAAWRLFGISMAGYNALISLMLAGVAGLSFLRAAKGLRNDRVGSPAIAE</sequence>
<dbReference type="Gene3D" id="1.20.1550.10">
    <property type="entry name" value="DsbB-like"/>
    <property type="match status" value="1"/>
</dbReference>
<protein>
    <submittedName>
        <fullName evidence="6">Disulfide bond formation protein B</fullName>
    </submittedName>
</protein>